<comment type="subcellular location">
    <subcellularLocation>
        <location evidence="1 11">Endoplasmic reticulum membrane</location>
        <topology evidence="1 11">Multi-pass membrane protein</topology>
    </subcellularLocation>
</comment>
<feature type="transmembrane region" description="Helical" evidence="11">
    <location>
        <begin position="188"/>
        <end position="207"/>
    </location>
</feature>
<keyword evidence="4 11" id="KW-0337">GPI-anchor biosynthesis</keyword>
<dbReference type="EMBL" id="CP031036">
    <property type="protein sequence ID" value="QDZ19692.1"/>
    <property type="molecule type" value="Genomic_DNA"/>
</dbReference>
<dbReference type="InterPro" id="IPR007704">
    <property type="entry name" value="PIG-M"/>
</dbReference>
<name>A0A5B8MK09_9CHLO</name>
<dbReference type="OrthoDB" id="1741594at2759"/>
<protein>
    <recommendedName>
        <fullName evidence="11">GPI mannosyltransferase 1</fullName>
        <ecNumber evidence="11">2.4.1.-</ecNumber>
    </recommendedName>
    <alternativeName>
        <fullName evidence="11">GPI mannosyltransferase I</fullName>
    </alternativeName>
</protein>
<feature type="transmembrane region" description="Helical" evidence="11">
    <location>
        <begin position="295"/>
        <end position="313"/>
    </location>
</feature>
<feature type="transmembrane region" description="Helical" evidence="11">
    <location>
        <begin position="12"/>
        <end position="32"/>
    </location>
</feature>
<dbReference type="GO" id="GO:0006506">
    <property type="term" value="P:GPI anchor biosynthetic process"/>
    <property type="evidence" value="ECO:0007669"/>
    <property type="project" value="UniProtKB-UniPathway"/>
</dbReference>
<evidence type="ECO:0000256" key="2">
    <source>
        <dbReference type="ARBA" id="ARBA00004687"/>
    </source>
</evidence>
<keyword evidence="6 11" id="KW-0808">Transferase</keyword>
<dbReference type="PANTHER" id="PTHR12886:SF0">
    <property type="entry name" value="GPI MANNOSYLTRANSFERASE 1"/>
    <property type="match status" value="1"/>
</dbReference>
<dbReference type="GO" id="GO:0005789">
    <property type="term" value="C:endoplasmic reticulum membrane"/>
    <property type="evidence" value="ECO:0007669"/>
    <property type="project" value="UniProtKB-SubCell"/>
</dbReference>
<reference evidence="13 14" key="1">
    <citation type="submission" date="2018-07" db="EMBL/GenBank/DDBJ databases">
        <title>The complete nuclear genome of the prasinophyte Chloropicon primus (CCMP1205).</title>
        <authorList>
            <person name="Pombert J.-F."/>
            <person name="Otis C."/>
            <person name="Turmel M."/>
            <person name="Lemieux C."/>
        </authorList>
    </citation>
    <scope>NUCLEOTIDE SEQUENCE [LARGE SCALE GENOMIC DNA]</scope>
    <source>
        <strain evidence="13 14">CCMP1205</strain>
    </source>
</reference>
<gene>
    <name evidence="13" type="ORF">A3770_03p22100</name>
</gene>
<dbReference type="GO" id="GO:1990529">
    <property type="term" value="C:glycosylphosphatidylinositol-mannosyltransferase I complex"/>
    <property type="evidence" value="ECO:0007669"/>
    <property type="project" value="TreeGrafter"/>
</dbReference>
<evidence type="ECO:0000256" key="8">
    <source>
        <dbReference type="ARBA" id="ARBA00022824"/>
    </source>
</evidence>
<evidence type="ECO:0000256" key="4">
    <source>
        <dbReference type="ARBA" id="ARBA00022502"/>
    </source>
</evidence>
<keyword evidence="7 11" id="KW-0812">Transmembrane</keyword>
<evidence type="ECO:0000256" key="5">
    <source>
        <dbReference type="ARBA" id="ARBA00022676"/>
    </source>
</evidence>
<dbReference type="EC" id="2.4.1.-" evidence="11"/>
<feature type="transmembrane region" description="Helical" evidence="11">
    <location>
        <begin position="319"/>
        <end position="347"/>
    </location>
</feature>
<keyword evidence="10 11" id="KW-0472">Membrane</keyword>
<keyword evidence="5 11" id="KW-0328">Glycosyltransferase</keyword>
<comment type="pathway">
    <text evidence="2 11">Glycolipid biosynthesis; glycosylphosphatidylinositol-anchor biosynthesis.</text>
</comment>
<dbReference type="Proteomes" id="UP000316726">
    <property type="component" value="Chromosome 3"/>
</dbReference>
<organism evidence="13 14">
    <name type="scientific">Chloropicon primus</name>
    <dbReference type="NCBI Taxonomy" id="1764295"/>
    <lineage>
        <taxon>Eukaryota</taxon>
        <taxon>Viridiplantae</taxon>
        <taxon>Chlorophyta</taxon>
        <taxon>Chloropicophyceae</taxon>
        <taxon>Chloropicales</taxon>
        <taxon>Chloropicaceae</taxon>
        <taxon>Chloropicon</taxon>
    </lineage>
</organism>
<evidence type="ECO:0000256" key="9">
    <source>
        <dbReference type="ARBA" id="ARBA00022989"/>
    </source>
</evidence>
<dbReference type="STRING" id="1764295.A0A5B8MK09"/>
<evidence type="ECO:0000256" key="10">
    <source>
        <dbReference type="ARBA" id="ARBA00023136"/>
    </source>
</evidence>
<evidence type="ECO:0000313" key="14">
    <source>
        <dbReference type="Proteomes" id="UP000316726"/>
    </source>
</evidence>
<evidence type="ECO:0000256" key="11">
    <source>
        <dbReference type="RuleBase" id="RU365064"/>
    </source>
</evidence>
<sequence>MWKAFRFSGSDAKRLIFLGLVARLVLVLFAFFQDAYFKVKYTDIDYEVYTDAALHVLRGRSPFDRETYRYTPLIAHLLVPNHVLFKAFGKVLFSNADVMIAIVHLKLLRGEAQSSRSPGREGRSVVEGGAGNPSQNSVVLWALGLWLFNPYTATISSRGSSDSISSLCIVFMLLLLERRKHAAAGFWYGLAVHIRIFPIIYVLPLLVHLGRPSRSIFTVQNGFRDLVSLNESKAAFALSSAFTFAALCLAFYLAEGQRYLDEAILYHFGRYDLAHNFSPWFFIFRVVTNDGARKVLGLAAFLPQVLCLAYYGLIKASSLPYSLFMVTLSFVALNKVVTAQYFAWYLVLLPLVFPSILSPKSAVAVRKALKLAVFLWVLSQLNWLFWAYLYEFEKMESALFPLFLSSVVFVASNVKLMLELDKSYESKTHTHPSLKTRAGGPKGPELVN</sequence>
<dbReference type="UniPathway" id="UPA00196"/>
<dbReference type="GO" id="GO:0004376">
    <property type="term" value="F:GPI mannosyltransferase activity"/>
    <property type="evidence" value="ECO:0007669"/>
    <property type="project" value="InterPro"/>
</dbReference>
<evidence type="ECO:0000256" key="12">
    <source>
        <dbReference type="SAM" id="MobiDB-lite"/>
    </source>
</evidence>
<dbReference type="PANTHER" id="PTHR12886">
    <property type="entry name" value="PIG-M MANNOSYLTRANSFERASE"/>
    <property type="match status" value="1"/>
</dbReference>
<dbReference type="Pfam" id="PF05007">
    <property type="entry name" value="Mannosyl_trans"/>
    <property type="match status" value="1"/>
</dbReference>
<evidence type="ECO:0000256" key="1">
    <source>
        <dbReference type="ARBA" id="ARBA00004477"/>
    </source>
</evidence>
<keyword evidence="8 11" id="KW-0256">Endoplasmic reticulum</keyword>
<comment type="function">
    <text evidence="11">Catalytic subunit of the glycosylphosphatidylinositol-mannosyltransferase I complex which catalyzes the transfer of the first mannose, via an alpha-1,4 bond from a dolichol-phosphate-mannose (Dol-P-Man) to the glucosaminyl acyl phosphatidylinositol (GlcN-(acyl)PI) intermediate to generate alpha-D-Man-(1-&gt;4)-alpha-D-GlcN-(1-&gt;6)-(1-radyl,2-acyl-sn-glycero-3-phospho)-2-acyl-inositol and participates in the sixth step of the glycosylphosphatidylinositol-anchor biosynthesis.</text>
</comment>
<keyword evidence="9 11" id="KW-1133">Transmembrane helix</keyword>
<dbReference type="AlphaFoldDB" id="A0A5B8MK09"/>
<feature type="region of interest" description="Disordered" evidence="12">
    <location>
        <begin position="429"/>
        <end position="448"/>
    </location>
</feature>
<accession>A0A5B8MK09</accession>
<dbReference type="GO" id="GO:0051751">
    <property type="term" value="F:alpha-1,4-mannosyltransferase activity"/>
    <property type="evidence" value="ECO:0007669"/>
    <property type="project" value="InterPro"/>
</dbReference>
<proteinExistence type="inferred from homology"/>
<feature type="transmembrane region" description="Helical" evidence="11">
    <location>
        <begin position="234"/>
        <end position="254"/>
    </location>
</feature>
<evidence type="ECO:0000313" key="13">
    <source>
        <dbReference type="EMBL" id="QDZ19692.1"/>
    </source>
</evidence>
<feature type="transmembrane region" description="Helical" evidence="11">
    <location>
        <begin position="368"/>
        <end position="386"/>
    </location>
</feature>
<keyword evidence="14" id="KW-1185">Reference proteome</keyword>
<comment type="similarity">
    <text evidence="3 11">Belongs to the PIGM family.</text>
</comment>
<evidence type="ECO:0000256" key="7">
    <source>
        <dbReference type="ARBA" id="ARBA00022692"/>
    </source>
</evidence>
<evidence type="ECO:0000256" key="6">
    <source>
        <dbReference type="ARBA" id="ARBA00022679"/>
    </source>
</evidence>
<comment type="caution">
    <text evidence="11">Lacks conserved residue(s) required for the propagation of feature annotation.</text>
</comment>
<evidence type="ECO:0000256" key="3">
    <source>
        <dbReference type="ARBA" id="ARBA00011071"/>
    </source>
</evidence>